<dbReference type="Pfam" id="PF04577">
    <property type="entry name" value="Glyco_transf_61"/>
    <property type="match status" value="1"/>
</dbReference>
<evidence type="ECO:0000259" key="4">
    <source>
        <dbReference type="Pfam" id="PF04577"/>
    </source>
</evidence>
<dbReference type="GO" id="GO:0016757">
    <property type="term" value="F:glycosyltransferase activity"/>
    <property type="evidence" value="ECO:0007669"/>
    <property type="project" value="UniProtKB-KW"/>
</dbReference>
<accession>A0A382EAG4</accession>
<keyword evidence="1" id="KW-0328">Glycosyltransferase</keyword>
<keyword evidence="2" id="KW-0808">Transferase</keyword>
<organism evidence="5">
    <name type="scientific">marine metagenome</name>
    <dbReference type="NCBI Taxonomy" id="408172"/>
    <lineage>
        <taxon>unclassified sequences</taxon>
        <taxon>metagenomes</taxon>
        <taxon>ecological metagenomes</taxon>
    </lineage>
</organism>
<evidence type="ECO:0000313" key="5">
    <source>
        <dbReference type="EMBL" id="SVB46857.1"/>
    </source>
</evidence>
<protein>
    <recommendedName>
        <fullName evidence="4">Glycosyltransferase 61 catalytic domain-containing protein</fullName>
    </recommendedName>
</protein>
<dbReference type="InterPro" id="IPR049625">
    <property type="entry name" value="Glyco_transf_61_cat"/>
</dbReference>
<proteinExistence type="predicted"/>
<feature type="non-terminal residue" evidence="5">
    <location>
        <position position="1"/>
    </location>
</feature>
<dbReference type="InterPro" id="IPR007657">
    <property type="entry name" value="Glycosyltransferase_61"/>
</dbReference>
<evidence type="ECO:0000256" key="3">
    <source>
        <dbReference type="ARBA" id="ARBA00023180"/>
    </source>
</evidence>
<dbReference type="AlphaFoldDB" id="A0A382EAG4"/>
<feature type="domain" description="Glycosyltransferase 61 catalytic" evidence="4">
    <location>
        <begin position="53"/>
        <end position="157"/>
    </location>
</feature>
<evidence type="ECO:0000256" key="1">
    <source>
        <dbReference type="ARBA" id="ARBA00022676"/>
    </source>
</evidence>
<sequence>NKRKFQIETLEILGIPQRKQISSVNFRHIISKELYVTNHPVVLTNDATDDIQNMPLWISEWLKKKFIKKNINEKVDFSKKIYIDRGDSISNVKDLRSITNEEEVRQFLLKNGFKIIKLGDLHFKDQVLTFNNADIIVGHHGAGFANLAFCKSNTKIIELRNRTAGKAIENLAIKNKLFYKPLNCETNKFDHSNQFGHINVPIKKLEEFIKDSYGS</sequence>
<dbReference type="EMBL" id="UINC01043181">
    <property type="protein sequence ID" value="SVB46857.1"/>
    <property type="molecule type" value="Genomic_DNA"/>
</dbReference>
<evidence type="ECO:0000256" key="2">
    <source>
        <dbReference type="ARBA" id="ARBA00022679"/>
    </source>
</evidence>
<gene>
    <name evidence="5" type="ORF">METZ01_LOCUS199711</name>
</gene>
<reference evidence="5" key="1">
    <citation type="submission" date="2018-05" db="EMBL/GenBank/DDBJ databases">
        <authorList>
            <person name="Lanie J.A."/>
            <person name="Ng W.-L."/>
            <person name="Kazmierczak K.M."/>
            <person name="Andrzejewski T.M."/>
            <person name="Davidsen T.M."/>
            <person name="Wayne K.J."/>
            <person name="Tettelin H."/>
            <person name="Glass J.I."/>
            <person name="Rusch D."/>
            <person name="Podicherti R."/>
            <person name="Tsui H.-C.T."/>
            <person name="Winkler M.E."/>
        </authorList>
    </citation>
    <scope>NUCLEOTIDE SEQUENCE</scope>
</reference>
<name>A0A382EAG4_9ZZZZ</name>
<keyword evidence="3" id="KW-0325">Glycoprotein</keyword>
<dbReference type="PANTHER" id="PTHR20961">
    <property type="entry name" value="GLYCOSYLTRANSFERASE"/>
    <property type="match status" value="1"/>
</dbReference>